<proteinExistence type="predicted"/>
<dbReference type="NCBIfam" id="TIGR04183">
    <property type="entry name" value="Por_Secre_tail"/>
    <property type="match status" value="1"/>
</dbReference>
<evidence type="ECO:0000313" key="4">
    <source>
        <dbReference type="Proteomes" id="UP000515237"/>
    </source>
</evidence>
<keyword evidence="4" id="KW-1185">Reference proteome</keyword>
<reference evidence="3 4" key="1">
    <citation type="journal article" date="2018" name="Int. J. Syst. Evol. Microbiol.">
        <title>Adhaeribacter swui sp. nov., isolated from wet mud.</title>
        <authorList>
            <person name="Kim D.U."/>
            <person name="Kim K.W."/>
            <person name="Kang M.S."/>
            <person name="Kim J.Y."/>
            <person name="Jang J.H."/>
            <person name="Kim M.K."/>
        </authorList>
    </citation>
    <scope>NUCLEOTIDE SEQUENCE [LARGE SCALE GENOMIC DNA]</scope>
    <source>
        <strain evidence="3 4">KCTC 52873</strain>
    </source>
</reference>
<dbReference type="Pfam" id="PF18962">
    <property type="entry name" value="Por_Secre_tail"/>
    <property type="match status" value="1"/>
</dbReference>
<dbReference type="Proteomes" id="UP000515237">
    <property type="component" value="Chromosome"/>
</dbReference>
<dbReference type="RefSeq" id="WP_185272070.1">
    <property type="nucleotide sequence ID" value="NZ_CP055156.1"/>
</dbReference>
<organism evidence="3 4">
    <name type="scientific">Adhaeribacter swui</name>
    <dbReference type="NCBI Taxonomy" id="2086471"/>
    <lineage>
        <taxon>Bacteria</taxon>
        <taxon>Pseudomonadati</taxon>
        <taxon>Bacteroidota</taxon>
        <taxon>Cytophagia</taxon>
        <taxon>Cytophagales</taxon>
        <taxon>Hymenobacteraceae</taxon>
        <taxon>Adhaeribacter</taxon>
    </lineage>
</organism>
<gene>
    <name evidence="3" type="ORF">HUW51_23795</name>
</gene>
<feature type="signal peptide" evidence="1">
    <location>
        <begin position="1"/>
        <end position="18"/>
    </location>
</feature>
<name>A0A7G7GEJ7_9BACT</name>
<feature type="chain" id="PRO_5028918645" evidence="1">
    <location>
        <begin position="19"/>
        <end position="504"/>
    </location>
</feature>
<accession>A0A7G7GEJ7</accession>
<evidence type="ECO:0000313" key="3">
    <source>
        <dbReference type="EMBL" id="QNF35581.1"/>
    </source>
</evidence>
<evidence type="ECO:0000259" key="2">
    <source>
        <dbReference type="Pfam" id="PF18962"/>
    </source>
</evidence>
<dbReference type="AlphaFoldDB" id="A0A7G7GEJ7"/>
<feature type="domain" description="Secretion system C-terminal sorting" evidence="2">
    <location>
        <begin position="426"/>
        <end position="503"/>
    </location>
</feature>
<dbReference type="KEGG" id="aswu:HUW51_23795"/>
<dbReference type="InterPro" id="IPR026444">
    <property type="entry name" value="Secre_tail"/>
</dbReference>
<keyword evidence="1" id="KW-0732">Signal</keyword>
<protein>
    <submittedName>
        <fullName evidence="3">T9SS type A sorting domain-containing protein</fullName>
    </submittedName>
</protein>
<sequence>MKIIQLLLSFLFPVVAQAQGIVNNGGRIVVGTGAFFNVTGNNGHITNATANNTSGTINNDGTITLSGNLINNAANNVFINRNGLGQVIFNGVTGQAIAGSAPTIFENITLNNAAGLSLQQHATTGTLTLSQGPLYLNGWSLTINNSATAAITRTNGYLVSEQTNNAGKVIWNIADTRGAHVFPFGNGSGAYIPFTFNLTAGNVGNVTVATYATNPANQPYPTTPDRVTNVNGWDGKDNSANTVDRFWQIDKDGADGTATLTFTASPEEVGEVTLLQAQRWNAARQIWDIPLPGQSSTLYSATVPDVTNFSPWTLSGNNSPLPIGVLQFSATVNQSRVDLHWKTSHETAGTTFTIKKSRDLRHYEAVATLNGTGANQQVNTYQTQDKQPYPGLSYYRLKVTNAAGQTTYSEVVAVNLNENTVFAVSVYPNPTEEFLNISISGNPGTTYEVQLTDMVGQRYYLGKVVAEKAQHTLQLLKGPHFPAGVFLLSVSGNGHFFSKKVVVQ</sequence>
<dbReference type="EMBL" id="CP055156">
    <property type="protein sequence ID" value="QNF35581.1"/>
    <property type="molecule type" value="Genomic_DNA"/>
</dbReference>
<evidence type="ECO:0000256" key="1">
    <source>
        <dbReference type="SAM" id="SignalP"/>
    </source>
</evidence>